<proteinExistence type="inferred from homology"/>
<protein>
    <submittedName>
        <fullName evidence="7">Lipid II:glycine glycyltransferase</fullName>
        <ecNumber evidence="7">2.3.2.16</ecNumber>
    </submittedName>
</protein>
<dbReference type="RefSeq" id="WP_125449234.1">
    <property type="nucleotide sequence ID" value="NZ_RJNK01000003.1"/>
</dbReference>
<comment type="caution">
    <text evidence="7">The sequence shown here is derived from an EMBL/GenBank/DDBJ whole genome shotgun (WGS) entry which is preliminary data.</text>
</comment>
<comment type="similarity">
    <text evidence="1">Belongs to the FemABX family.</text>
</comment>
<evidence type="ECO:0000256" key="4">
    <source>
        <dbReference type="ARBA" id="ARBA00022984"/>
    </source>
</evidence>
<dbReference type="GO" id="GO:0071555">
    <property type="term" value="P:cell wall organization"/>
    <property type="evidence" value="ECO:0007669"/>
    <property type="project" value="UniProtKB-KW"/>
</dbReference>
<dbReference type="PANTHER" id="PTHR36174:SF1">
    <property type="entry name" value="LIPID II:GLYCINE GLYCYLTRANSFERASE"/>
    <property type="match status" value="1"/>
</dbReference>
<dbReference type="PANTHER" id="PTHR36174">
    <property type="entry name" value="LIPID II:GLYCINE GLYCYLTRANSFERASE"/>
    <property type="match status" value="1"/>
</dbReference>
<dbReference type="Proteomes" id="UP000272252">
    <property type="component" value="Unassembled WGS sequence"/>
</dbReference>
<sequence>MYRYQVDIPDEEHDEFVRQSPLVNILQSSAWASVKSEWENEKVGFYKDDKLVGVSSLLYRSLPFGFTMCYIARGPIIDYTNRALVEFVFTSLRDIAKRKRALFIKIDPTLCLSKTVLNKQDSDYSETLVTLQYLRELGFIWSGKTTGMADTIQPRIQAKIYKENFGEDKLSKSTKQAIRTAQNKGIKVQFGGIELLDSFSLLMKKTEARKNISLRNEAYYRNLLLTFQNHAYITLSTLDLSERLQELEEQWTQNQIFIQSLVNTAKSSKFQTRLKEKERLDEEITFLKKHISAGVLIAPLAATLTLEFGQTSVNLYAGMDEEFKRYNAPILTWYQTAHHAFERGSLWQNLGGIEHAKDGGLYRFKSNFNPTIEEYFGEFTLPTHPLYPVISLVFDLRKKLRKKYHRK</sequence>
<dbReference type="InterPro" id="IPR016181">
    <property type="entry name" value="Acyl_CoA_acyltransferase"/>
</dbReference>
<evidence type="ECO:0000256" key="2">
    <source>
        <dbReference type="ARBA" id="ARBA00022679"/>
    </source>
</evidence>
<dbReference type="GO" id="GO:0009252">
    <property type="term" value="P:peptidoglycan biosynthetic process"/>
    <property type="evidence" value="ECO:0007669"/>
    <property type="project" value="UniProtKB-KW"/>
</dbReference>
<dbReference type="SUPFAM" id="SSF55729">
    <property type="entry name" value="Acyl-CoA N-acyltransferases (Nat)"/>
    <property type="match status" value="2"/>
</dbReference>
<keyword evidence="5 7" id="KW-0012">Acyltransferase</keyword>
<keyword evidence="4" id="KW-0573">Peptidoglycan synthesis</keyword>
<dbReference type="PROSITE" id="PS51191">
    <property type="entry name" value="FEMABX"/>
    <property type="match status" value="1"/>
</dbReference>
<dbReference type="OrthoDB" id="2173585at2"/>
<evidence type="ECO:0000313" key="7">
    <source>
        <dbReference type="EMBL" id="RSI64675.1"/>
    </source>
</evidence>
<reference evidence="7 8" key="1">
    <citation type="submission" date="2018-11" db="EMBL/GenBank/DDBJ databases">
        <title>Species Designations Belie Phenotypic and Genotypic Heterogeneity in Oral Streptococci.</title>
        <authorList>
            <person name="Velsko I."/>
        </authorList>
    </citation>
    <scope>NUCLEOTIDE SEQUENCE [LARGE SCALE GENOMIC DNA]</scope>
    <source>
        <strain evidence="7 8">BCC59</strain>
    </source>
</reference>
<evidence type="ECO:0000256" key="3">
    <source>
        <dbReference type="ARBA" id="ARBA00022960"/>
    </source>
</evidence>
<dbReference type="Gene3D" id="3.40.630.30">
    <property type="match status" value="2"/>
</dbReference>
<dbReference type="EC" id="2.3.2.16" evidence="7"/>
<keyword evidence="6" id="KW-0961">Cell wall biogenesis/degradation</keyword>
<dbReference type="Gene3D" id="1.20.58.90">
    <property type="match status" value="1"/>
</dbReference>
<evidence type="ECO:0000256" key="1">
    <source>
        <dbReference type="ARBA" id="ARBA00009943"/>
    </source>
</evidence>
<dbReference type="EMBL" id="RJNK01000003">
    <property type="protein sequence ID" value="RSI64675.1"/>
    <property type="molecule type" value="Genomic_DNA"/>
</dbReference>
<evidence type="ECO:0000313" key="8">
    <source>
        <dbReference type="Proteomes" id="UP000272252"/>
    </source>
</evidence>
<dbReference type="GO" id="GO:0008360">
    <property type="term" value="P:regulation of cell shape"/>
    <property type="evidence" value="ECO:0007669"/>
    <property type="project" value="UniProtKB-KW"/>
</dbReference>
<organism evidence="7 8">
    <name type="scientific">Streptococcus oralis</name>
    <dbReference type="NCBI Taxonomy" id="1303"/>
    <lineage>
        <taxon>Bacteria</taxon>
        <taxon>Bacillati</taxon>
        <taxon>Bacillota</taxon>
        <taxon>Bacilli</taxon>
        <taxon>Lactobacillales</taxon>
        <taxon>Streptococcaceae</taxon>
        <taxon>Streptococcus</taxon>
    </lineage>
</organism>
<keyword evidence="3" id="KW-0133">Cell shape</keyword>
<dbReference type="AlphaFoldDB" id="A0A3R9IKP4"/>
<evidence type="ECO:0000256" key="6">
    <source>
        <dbReference type="ARBA" id="ARBA00023316"/>
    </source>
</evidence>
<accession>A0A3R9IKP4</accession>
<dbReference type="Pfam" id="PF02388">
    <property type="entry name" value="FemAB"/>
    <property type="match status" value="1"/>
</dbReference>
<evidence type="ECO:0000256" key="5">
    <source>
        <dbReference type="ARBA" id="ARBA00023315"/>
    </source>
</evidence>
<dbReference type="GO" id="GO:0016755">
    <property type="term" value="F:aminoacyltransferase activity"/>
    <property type="evidence" value="ECO:0007669"/>
    <property type="project" value="InterPro"/>
</dbReference>
<keyword evidence="2 7" id="KW-0808">Transferase</keyword>
<gene>
    <name evidence="7" type="primary">femX</name>
    <name evidence="7" type="ORF">D8862_05710</name>
</gene>
<dbReference type="InterPro" id="IPR003447">
    <property type="entry name" value="FEMABX"/>
</dbReference>
<dbReference type="InterPro" id="IPR050644">
    <property type="entry name" value="PG_Glycine_Bridge_Synth"/>
</dbReference>
<name>A0A3R9IKP4_STROR</name>